<dbReference type="InterPro" id="IPR000415">
    <property type="entry name" value="Nitroreductase-like"/>
</dbReference>
<keyword evidence="1" id="KW-0285">Flavoprotein</keyword>
<organism evidence="5 8">
    <name type="scientific">Candidatus Cryosericum hinesii</name>
    <dbReference type="NCBI Taxonomy" id="2290915"/>
    <lineage>
        <taxon>Bacteria</taxon>
        <taxon>Pseudomonadati</taxon>
        <taxon>Caldisericota/Cryosericota group</taxon>
        <taxon>Candidatus Cryosericota</taxon>
        <taxon>Candidatus Cryosericia</taxon>
        <taxon>Candidatus Cryosericales</taxon>
        <taxon>Candidatus Cryosericaceae</taxon>
        <taxon>Candidatus Cryosericum</taxon>
    </lineage>
</organism>
<evidence type="ECO:0000313" key="6">
    <source>
        <dbReference type="EMBL" id="RIE14688.1"/>
    </source>
</evidence>
<evidence type="ECO:0000313" key="8">
    <source>
        <dbReference type="Proteomes" id="UP000266042"/>
    </source>
</evidence>
<dbReference type="AlphaFoldDB" id="A0A398DFU4"/>
<protein>
    <submittedName>
        <fullName evidence="5">Nitroreductase family protein</fullName>
    </submittedName>
</protein>
<feature type="domain" description="Nitroreductase" evidence="4">
    <location>
        <begin position="4"/>
        <end position="57"/>
    </location>
</feature>
<sequence>MDTIRNRRSIRKYTAQPIPQELVTRLLEAAMSAPSAGNEQPWEFIVITDREVLQAITKVHPYSQMLKEAPLAVLVCGNLEREKYPGFWIEDCSAATENILLEAENIGLGGVWLGVYPHDERVKGIAELLGLPSSVVPLSLVALGYPAEKKPPAERFDPSRVHTNRW</sequence>
<dbReference type="EMBL" id="QXIX01000025">
    <property type="protein sequence ID" value="RIE14688.1"/>
    <property type="molecule type" value="Genomic_DNA"/>
</dbReference>
<feature type="domain" description="Nitroreductase" evidence="4">
    <location>
        <begin position="62"/>
        <end position="145"/>
    </location>
</feature>
<gene>
    <name evidence="6" type="ORF">SMC2_02455</name>
    <name evidence="5" type="ORF">SMC3_02135</name>
</gene>
<proteinExistence type="predicted"/>
<evidence type="ECO:0000256" key="1">
    <source>
        <dbReference type="ARBA" id="ARBA00022630"/>
    </source>
</evidence>
<dbReference type="Gene3D" id="3.40.109.10">
    <property type="entry name" value="NADH Oxidase"/>
    <property type="match status" value="1"/>
</dbReference>
<dbReference type="Proteomes" id="UP000265724">
    <property type="component" value="Unassembled WGS sequence"/>
</dbReference>
<dbReference type="RefSeq" id="WP_119087073.1">
    <property type="nucleotide sequence ID" value="NZ_QXIV01000011.1"/>
</dbReference>
<evidence type="ECO:0000313" key="7">
    <source>
        <dbReference type="Proteomes" id="UP000265724"/>
    </source>
</evidence>
<dbReference type="EMBL" id="QXIW01000011">
    <property type="protein sequence ID" value="RIE14506.1"/>
    <property type="molecule type" value="Genomic_DNA"/>
</dbReference>
<keyword evidence="3" id="KW-0560">Oxidoreductase</keyword>
<dbReference type="Pfam" id="PF00881">
    <property type="entry name" value="Nitroreductase"/>
    <property type="match status" value="2"/>
</dbReference>
<keyword evidence="7" id="KW-1185">Reference proteome</keyword>
<evidence type="ECO:0000259" key="4">
    <source>
        <dbReference type="Pfam" id="PF00881"/>
    </source>
</evidence>
<dbReference type="CDD" id="cd02150">
    <property type="entry name" value="nitroreductase"/>
    <property type="match status" value="1"/>
</dbReference>
<name>A0A398DFU4_9BACT</name>
<reference evidence="7 8" key="1">
    <citation type="submission" date="2018-09" db="EMBL/GenBank/DDBJ databases">
        <title>Discovery and Ecogenomic Context for Candidatus Cryosericales, a Global Caldiserica Order Active in Thawing Permafrost.</title>
        <authorList>
            <person name="Martinez M.A."/>
            <person name="Woodcroft B.J."/>
            <person name="Ignacio Espinoza J.C."/>
            <person name="Zayed A."/>
            <person name="Singleton C.M."/>
            <person name="Boyd J."/>
            <person name="Li Y.-F."/>
            <person name="Purvine S."/>
            <person name="Maughan H."/>
            <person name="Hodgkins S.B."/>
            <person name="Anderson D."/>
            <person name="Sederholm M."/>
            <person name="Temperton B."/>
            <person name="Saleska S.R."/>
            <person name="Tyson G.W."/>
            <person name="Rich V.I."/>
        </authorList>
    </citation>
    <scope>NUCLEOTIDE SEQUENCE [LARGE SCALE GENOMIC DNA]</scope>
    <source>
        <strain evidence="6 7">SMC2</strain>
        <strain evidence="5 8">SMC3</strain>
    </source>
</reference>
<evidence type="ECO:0000256" key="3">
    <source>
        <dbReference type="ARBA" id="ARBA00023002"/>
    </source>
</evidence>
<evidence type="ECO:0000256" key="2">
    <source>
        <dbReference type="ARBA" id="ARBA00022643"/>
    </source>
</evidence>
<dbReference type="GO" id="GO:0016491">
    <property type="term" value="F:oxidoreductase activity"/>
    <property type="evidence" value="ECO:0007669"/>
    <property type="project" value="UniProtKB-KW"/>
</dbReference>
<dbReference type="InterPro" id="IPR029479">
    <property type="entry name" value="Nitroreductase"/>
</dbReference>
<accession>A0A398DFU4</accession>
<dbReference type="SUPFAM" id="SSF55469">
    <property type="entry name" value="FMN-dependent nitroreductase-like"/>
    <property type="match status" value="1"/>
</dbReference>
<evidence type="ECO:0000313" key="5">
    <source>
        <dbReference type="EMBL" id="RIE14506.1"/>
    </source>
</evidence>
<dbReference type="InterPro" id="IPR050627">
    <property type="entry name" value="Nitroreductase/BluB"/>
</dbReference>
<comment type="caution">
    <text evidence="5">The sequence shown here is derived from an EMBL/GenBank/DDBJ whole genome shotgun (WGS) entry which is preliminary data.</text>
</comment>
<dbReference type="Proteomes" id="UP000266042">
    <property type="component" value="Unassembled WGS sequence"/>
</dbReference>
<dbReference type="PANTHER" id="PTHR23026:SF90">
    <property type="entry name" value="IODOTYROSINE DEIODINASE 1"/>
    <property type="match status" value="1"/>
</dbReference>
<keyword evidence="2" id="KW-0288">FMN</keyword>
<dbReference type="PANTHER" id="PTHR23026">
    <property type="entry name" value="NADPH NITROREDUCTASE"/>
    <property type="match status" value="1"/>
</dbReference>